<comment type="pathway">
    <text evidence="3">Cofactor biosynthesis; tetrahydrofolate biosynthesis; 7,8-dihydrofolate from 2-amino-4-hydroxy-6-hydroxymethyl-7,8-dihydropteridine diphosphate and 4-aminobenzoate: step 1/2.</text>
</comment>
<gene>
    <name evidence="11" type="ORF">BSR29_05705</name>
</gene>
<evidence type="ECO:0000256" key="8">
    <source>
        <dbReference type="ARBA" id="ARBA00022842"/>
    </source>
</evidence>
<protein>
    <recommendedName>
        <fullName evidence="5">dihydropteroate synthase</fullName>
        <ecNumber evidence="5">2.5.1.15</ecNumber>
    </recommendedName>
</protein>
<dbReference type="PANTHER" id="PTHR20941:SF1">
    <property type="entry name" value="FOLIC ACID SYNTHESIS PROTEIN FOL1"/>
    <property type="match status" value="1"/>
</dbReference>
<dbReference type="InterPro" id="IPR045031">
    <property type="entry name" value="DHP_synth-like"/>
</dbReference>
<keyword evidence="9" id="KW-0289">Folate biosynthesis</keyword>
<feature type="domain" description="Pterin-binding" evidence="10">
    <location>
        <begin position="1"/>
        <end position="252"/>
    </location>
</feature>
<evidence type="ECO:0000256" key="5">
    <source>
        <dbReference type="ARBA" id="ARBA00012458"/>
    </source>
</evidence>
<dbReference type="EC" id="2.5.1.15" evidence="5"/>
<dbReference type="STRING" id="1921764.BSR28_05695"/>
<dbReference type="InterPro" id="IPR000489">
    <property type="entry name" value="Pterin-binding_dom"/>
</dbReference>
<comment type="caution">
    <text evidence="11">The sequence shown here is derived from an EMBL/GenBank/DDBJ whole genome shotgun (WGS) entry which is preliminary data.</text>
</comment>
<comment type="catalytic activity">
    <reaction evidence="1">
        <text>(7,8-dihydropterin-6-yl)methyl diphosphate + 4-aminobenzoate = 7,8-dihydropteroate + diphosphate</text>
        <dbReference type="Rhea" id="RHEA:19949"/>
        <dbReference type="ChEBI" id="CHEBI:17836"/>
        <dbReference type="ChEBI" id="CHEBI:17839"/>
        <dbReference type="ChEBI" id="CHEBI:33019"/>
        <dbReference type="ChEBI" id="CHEBI:72950"/>
        <dbReference type="EC" id="2.5.1.15"/>
    </reaction>
</comment>
<dbReference type="InterPro" id="IPR006390">
    <property type="entry name" value="DHP_synth_dom"/>
</dbReference>
<evidence type="ECO:0000313" key="12">
    <source>
        <dbReference type="Proteomes" id="UP000186785"/>
    </source>
</evidence>
<keyword evidence="12" id="KW-1185">Reference proteome</keyword>
<reference evidence="11 12" key="1">
    <citation type="submission" date="2016-11" db="EMBL/GenBank/DDBJ databases">
        <title>Actinomyces gypaetusis sp. nov. isolated from the vulture Gypaetus barbatus in Qinghai Tibet Plateau China.</title>
        <authorList>
            <person name="Meng X."/>
        </authorList>
    </citation>
    <scope>NUCLEOTIDE SEQUENCE [LARGE SCALE GENOMIC DNA]</scope>
    <source>
        <strain evidence="11 12">VUL4_2</strain>
    </source>
</reference>
<dbReference type="InterPro" id="IPR011005">
    <property type="entry name" value="Dihydropteroate_synth-like_sf"/>
</dbReference>
<dbReference type="GO" id="GO:0046656">
    <property type="term" value="P:folic acid biosynthetic process"/>
    <property type="evidence" value="ECO:0007669"/>
    <property type="project" value="UniProtKB-KW"/>
</dbReference>
<evidence type="ECO:0000259" key="10">
    <source>
        <dbReference type="PROSITE" id="PS50972"/>
    </source>
</evidence>
<dbReference type="GO" id="GO:0046872">
    <property type="term" value="F:metal ion binding"/>
    <property type="evidence" value="ECO:0007669"/>
    <property type="project" value="UniProtKB-KW"/>
</dbReference>
<sequence>MGILNVTPDSFSDGGRYQDVDDAVARGLEMIKQGAAIIDIGGESTRPASDRISPQAEQLRIMHVVRALVEEGVTVSVDTLHAATARAAAEAGAAIINDVSGGCYDPDMAKTIADLDCLYVCQHWRTTPDLMDQAANYEDALSEVCRELLVQLQDLENAGVELDRVIVDPGLGFAKRSPHNWAMMAGVDTLASLGCPVLVGASRKRFLGDLVDGEHQATDRDTLTAVVSGFLALKGVWGTRVHDVVGSVQAIRAAQELLAAQSKETTR</sequence>
<evidence type="ECO:0000256" key="7">
    <source>
        <dbReference type="ARBA" id="ARBA00022723"/>
    </source>
</evidence>
<dbReference type="EMBL" id="MQSV01000003">
    <property type="protein sequence ID" value="OKL48034.1"/>
    <property type="molecule type" value="Genomic_DNA"/>
</dbReference>
<dbReference type="Proteomes" id="UP000186785">
    <property type="component" value="Unassembled WGS sequence"/>
</dbReference>
<dbReference type="GO" id="GO:0046654">
    <property type="term" value="P:tetrahydrofolate biosynthetic process"/>
    <property type="evidence" value="ECO:0007669"/>
    <property type="project" value="TreeGrafter"/>
</dbReference>
<dbReference type="AlphaFoldDB" id="A0A1Q5PLV1"/>
<dbReference type="PROSITE" id="PS50972">
    <property type="entry name" value="PTERIN_BINDING"/>
    <property type="match status" value="1"/>
</dbReference>
<name>A0A1Q5PLV1_9ACTO</name>
<dbReference type="PROSITE" id="PS00793">
    <property type="entry name" value="DHPS_2"/>
    <property type="match status" value="1"/>
</dbReference>
<organism evidence="11 12">
    <name type="scientific">Boudabousia liubingyangii</name>
    <dbReference type="NCBI Taxonomy" id="1921764"/>
    <lineage>
        <taxon>Bacteria</taxon>
        <taxon>Bacillati</taxon>
        <taxon>Actinomycetota</taxon>
        <taxon>Actinomycetes</taxon>
        <taxon>Actinomycetales</taxon>
        <taxon>Actinomycetaceae</taxon>
        <taxon>Boudabousia</taxon>
    </lineage>
</organism>
<keyword evidence="7" id="KW-0479">Metal-binding</keyword>
<evidence type="ECO:0000256" key="9">
    <source>
        <dbReference type="ARBA" id="ARBA00022909"/>
    </source>
</evidence>
<evidence type="ECO:0000256" key="6">
    <source>
        <dbReference type="ARBA" id="ARBA00022679"/>
    </source>
</evidence>
<dbReference type="GO" id="GO:0004156">
    <property type="term" value="F:dihydropteroate synthase activity"/>
    <property type="evidence" value="ECO:0007669"/>
    <property type="project" value="UniProtKB-EC"/>
</dbReference>
<dbReference type="GO" id="GO:0005829">
    <property type="term" value="C:cytosol"/>
    <property type="evidence" value="ECO:0007669"/>
    <property type="project" value="TreeGrafter"/>
</dbReference>
<dbReference type="Pfam" id="PF00809">
    <property type="entry name" value="Pterin_bind"/>
    <property type="match status" value="1"/>
</dbReference>
<dbReference type="SUPFAM" id="SSF51717">
    <property type="entry name" value="Dihydropteroate synthetase-like"/>
    <property type="match status" value="1"/>
</dbReference>
<dbReference type="Gene3D" id="3.20.20.20">
    <property type="entry name" value="Dihydropteroate synthase-like"/>
    <property type="match status" value="1"/>
</dbReference>
<dbReference type="CDD" id="cd00739">
    <property type="entry name" value="DHPS"/>
    <property type="match status" value="1"/>
</dbReference>
<evidence type="ECO:0000256" key="1">
    <source>
        <dbReference type="ARBA" id="ARBA00000012"/>
    </source>
</evidence>
<evidence type="ECO:0000256" key="4">
    <source>
        <dbReference type="ARBA" id="ARBA00009503"/>
    </source>
</evidence>
<dbReference type="NCBIfam" id="TIGR01496">
    <property type="entry name" value="DHPS"/>
    <property type="match status" value="1"/>
</dbReference>
<dbReference type="OrthoDB" id="9811744at2"/>
<evidence type="ECO:0000256" key="2">
    <source>
        <dbReference type="ARBA" id="ARBA00001946"/>
    </source>
</evidence>
<comment type="similarity">
    <text evidence="4">Belongs to the DHPS family.</text>
</comment>
<keyword evidence="6" id="KW-0808">Transferase</keyword>
<dbReference type="PANTHER" id="PTHR20941">
    <property type="entry name" value="FOLATE SYNTHESIS PROTEINS"/>
    <property type="match status" value="1"/>
</dbReference>
<evidence type="ECO:0000313" key="11">
    <source>
        <dbReference type="EMBL" id="OKL48034.1"/>
    </source>
</evidence>
<proteinExistence type="inferred from homology"/>
<keyword evidence="8" id="KW-0460">Magnesium</keyword>
<evidence type="ECO:0000256" key="3">
    <source>
        <dbReference type="ARBA" id="ARBA00004763"/>
    </source>
</evidence>
<accession>A0A1Q5PLV1</accession>
<comment type="cofactor">
    <cofactor evidence="2">
        <name>Mg(2+)</name>
        <dbReference type="ChEBI" id="CHEBI:18420"/>
    </cofactor>
</comment>